<accession>A0A815ESE3</accession>
<dbReference type="EMBL" id="CAJNOE010000701">
    <property type="protein sequence ID" value="CAF1313852.1"/>
    <property type="molecule type" value="Genomic_DNA"/>
</dbReference>
<feature type="region of interest" description="Disordered" evidence="1">
    <location>
        <begin position="1"/>
        <end position="43"/>
    </location>
</feature>
<evidence type="ECO:0000313" key="4">
    <source>
        <dbReference type="Proteomes" id="UP000663860"/>
    </source>
</evidence>
<proteinExistence type="predicted"/>
<protein>
    <submittedName>
        <fullName evidence="2">Uncharacterized protein</fullName>
    </submittedName>
</protein>
<name>A0A815ESE3_9BILA</name>
<dbReference type="AlphaFoldDB" id="A0A815ESE3"/>
<evidence type="ECO:0000313" key="2">
    <source>
        <dbReference type="EMBL" id="CAF1313852.1"/>
    </source>
</evidence>
<dbReference type="EMBL" id="CAJOBB010000094">
    <property type="protein sequence ID" value="CAF3558261.1"/>
    <property type="molecule type" value="Genomic_DNA"/>
</dbReference>
<evidence type="ECO:0000256" key="1">
    <source>
        <dbReference type="SAM" id="MobiDB-lite"/>
    </source>
</evidence>
<comment type="caution">
    <text evidence="2">The sequence shown here is derived from an EMBL/GenBank/DDBJ whole genome shotgun (WGS) entry which is preliminary data.</text>
</comment>
<gene>
    <name evidence="2" type="ORF">IZO911_LOCUS34761</name>
    <name evidence="3" type="ORF">KXQ929_LOCUS3005</name>
</gene>
<organism evidence="2 4">
    <name type="scientific">Adineta steineri</name>
    <dbReference type="NCBI Taxonomy" id="433720"/>
    <lineage>
        <taxon>Eukaryota</taxon>
        <taxon>Metazoa</taxon>
        <taxon>Spiralia</taxon>
        <taxon>Gnathifera</taxon>
        <taxon>Rotifera</taxon>
        <taxon>Eurotatoria</taxon>
        <taxon>Bdelloidea</taxon>
        <taxon>Adinetida</taxon>
        <taxon>Adinetidae</taxon>
        <taxon>Adineta</taxon>
    </lineage>
</organism>
<evidence type="ECO:0000313" key="3">
    <source>
        <dbReference type="EMBL" id="CAF3558261.1"/>
    </source>
</evidence>
<dbReference type="Proteomes" id="UP000663868">
    <property type="component" value="Unassembled WGS sequence"/>
</dbReference>
<reference evidence="2" key="1">
    <citation type="submission" date="2021-02" db="EMBL/GenBank/DDBJ databases">
        <authorList>
            <person name="Nowell W R."/>
        </authorList>
    </citation>
    <scope>NUCLEOTIDE SEQUENCE</scope>
</reference>
<feature type="compositionally biased region" description="Polar residues" evidence="1">
    <location>
        <begin position="1"/>
        <end position="17"/>
    </location>
</feature>
<dbReference type="Proteomes" id="UP000663860">
    <property type="component" value="Unassembled WGS sequence"/>
</dbReference>
<sequence length="136" mass="15226">MEKSPSSSPLASTNTKRSFQRKKLQYQERITEQQLPSPSFLTAPSAPAAAAAAATTTTTTTVTTLMPNYLTTDSIRKVSPSNISHNFGDKQIKKKEMELKAVGKLGMVKRKQFLQKRDISRSHEVKKNPFFFCFVI</sequence>